<accession>A0A433WAP6</accession>
<organism evidence="1 2">
    <name type="scientific">Chitinophaga solisilvae</name>
    <dbReference type="NCBI Taxonomy" id="1233460"/>
    <lineage>
        <taxon>Bacteria</taxon>
        <taxon>Pseudomonadati</taxon>
        <taxon>Bacteroidota</taxon>
        <taxon>Chitinophagia</taxon>
        <taxon>Chitinophagales</taxon>
        <taxon>Chitinophagaceae</taxon>
        <taxon>Chitinophaga</taxon>
    </lineage>
</organism>
<evidence type="ECO:0000313" key="2">
    <source>
        <dbReference type="Proteomes" id="UP000281028"/>
    </source>
</evidence>
<gene>
    <name evidence="1" type="ORF">ECE50_001110</name>
</gene>
<sequence>MLTTLSVIAALFFVAHVYLLFTSFGKAGFQKKKYLWSHITLWITGALACIITLIFAGKSVSSVIDVFDTPVKSSLLIVLAFALSLIAHSIVKMLVLPKYNRI</sequence>
<reference evidence="1" key="1">
    <citation type="submission" date="2020-05" db="EMBL/GenBank/DDBJ databases">
        <title>Chitinophaga laudate sp. nov., isolated from a tropical peat swamp.</title>
        <authorList>
            <person name="Goh C.B.S."/>
            <person name="Lee M.S."/>
            <person name="Parimannan S."/>
            <person name="Pasbakhsh P."/>
            <person name="Yule C.M."/>
            <person name="Rajandas H."/>
            <person name="Loke S."/>
            <person name="Croft L."/>
            <person name="Tan J.B.L."/>
        </authorList>
    </citation>
    <scope>NUCLEOTIDE SEQUENCE</scope>
    <source>
        <strain evidence="1">Mgbs1</strain>
    </source>
</reference>
<proteinExistence type="predicted"/>
<keyword evidence="2" id="KW-1185">Reference proteome</keyword>
<dbReference type="OrthoDB" id="674314at2"/>
<name>A0A433WAP6_9BACT</name>
<evidence type="ECO:0000313" key="1">
    <source>
        <dbReference type="EMBL" id="NSL85409.1"/>
    </source>
</evidence>
<protein>
    <submittedName>
        <fullName evidence="1">Uncharacterized protein</fullName>
    </submittedName>
</protein>
<dbReference type="Proteomes" id="UP000281028">
    <property type="component" value="Unassembled WGS sequence"/>
</dbReference>
<dbReference type="EMBL" id="RIAR02000001">
    <property type="protein sequence ID" value="NSL85409.1"/>
    <property type="molecule type" value="Genomic_DNA"/>
</dbReference>
<dbReference type="AlphaFoldDB" id="A0A433WAP6"/>
<comment type="caution">
    <text evidence="1">The sequence shown here is derived from an EMBL/GenBank/DDBJ whole genome shotgun (WGS) entry which is preliminary data.</text>
</comment>